<dbReference type="OrthoDB" id="9798415at2"/>
<dbReference type="Gene3D" id="3.30.70.1320">
    <property type="entry name" value="Multidrug efflux transporter AcrB pore domain like"/>
    <property type="match status" value="1"/>
</dbReference>
<accession>A0A4Y3TKP7</accession>
<dbReference type="SUPFAM" id="SSF82714">
    <property type="entry name" value="Multidrug efflux transporter AcrB TolC docking domain, DN and DC subdomains"/>
    <property type="match status" value="2"/>
</dbReference>
<dbReference type="STRING" id="104099.AD949_04030"/>
<feature type="transmembrane region" description="Helical" evidence="1">
    <location>
        <begin position="430"/>
        <end position="449"/>
    </location>
</feature>
<name>A0A4Y3TKP7_9PROT</name>
<organism evidence="2 3">
    <name type="scientific">Acetobacter orleanensis</name>
    <dbReference type="NCBI Taxonomy" id="104099"/>
    <lineage>
        <taxon>Bacteria</taxon>
        <taxon>Pseudomonadati</taxon>
        <taxon>Pseudomonadota</taxon>
        <taxon>Alphaproteobacteria</taxon>
        <taxon>Acetobacterales</taxon>
        <taxon>Acetobacteraceae</taxon>
        <taxon>Acetobacter</taxon>
    </lineage>
</organism>
<protein>
    <submittedName>
        <fullName evidence="2">Cation efflux system protein</fullName>
    </submittedName>
</protein>
<dbReference type="InterPro" id="IPR001036">
    <property type="entry name" value="Acrflvin-R"/>
</dbReference>
<dbReference type="Gene3D" id="3.30.70.1430">
    <property type="entry name" value="Multidrug efflux transporter AcrB pore domain"/>
    <property type="match status" value="2"/>
</dbReference>
<feature type="transmembrane region" description="Helical" evidence="1">
    <location>
        <begin position="977"/>
        <end position="1000"/>
    </location>
</feature>
<evidence type="ECO:0000313" key="3">
    <source>
        <dbReference type="Proteomes" id="UP000317617"/>
    </source>
</evidence>
<evidence type="ECO:0000256" key="1">
    <source>
        <dbReference type="SAM" id="Phobius"/>
    </source>
</evidence>
<dbReference type="RefSeq" id="WP_048834543.1">
    <property type="nucleotide sequence ID" value="NZ_BJMU01000013.1"/>
</dbReference>
<feature type="transmembrane region" description="Helical" evidence="1">
    <location>
        <begin position="952"/>
        <end position="971"/>
    </location>
</feature>
<dbReference type="Gene3D" id="3.30.2090.10">
    <property type="entry name" value="Multidrug efflux transporter AcrB TolC docking domain, DN and DC subdomains"/>
    <property type="match status" value="2"/>
</dbReference>
<keyword evidence="3" id="KW-1185">Reference proteome</keyword>
<feature type="transmembrane region" description="Helical" evidence="1">
    <location>
        <begin position="903"/>
        <end position="924"/>
    </location>
</feature>
<reference evidence="2 3" key="1">
    <citation type="submission" date="2019-06" db="EMBL/GenBank/DDBJ databases">
        <title>Whole genome shotgun sequence of Acetobacter orleanensis NBRC 13752.</title>
        <authorList>
            <person name="Hosoyama A."/>
            <person name="Uohara A."/>
            <person name="Ohji S."/>
            <person name="Ichikawa N."/>
        </authorList>
    </citation>
    <scope>NUCLEOTIDE SEQUENCE [LARGE SCALE GENOMIC DNA]</scope>
    <source>
        <strain evidence="2 3">NBRC 13752</strain>
    </source>
</reference>
<feature type="transmembrane region" description="Helical" evidence="1">
    <location>
        <begin position="877"/>
        <end position="897"/>
    </location>
</feature>
<dbReference type="Proteomes" id="UP000317617">
    <property type="component" value="Unassembled WGS sequence"/>
</dbReference>
<dbReference type="SUPFAM" id="SSF82693">
    <property type="entry name" value="Multidrug efflux transporter AcrB pore domain, PN1, PN2, PC1 and PC2 subdomains"/>
    <property type="match status" value="3"/>
</dbReference>
<keyword evidence="1" id="KW-1133">Transmembrane helix</keyword>
<dbReference type="PANTHER" id="PTHR32063">
    <property type="match status" value="1"/>
</dbReference>
<feature type="transmembrane region" description="Helical" evidence="1">
    <location>
        <begin position="520"/>
        <end position="541"/>
    </location>
</feature>
<feature type="transmembrane region" description="Helical" evidence="1">
    <location>
        <begin position="358"/>
        <end position="379"/>
    </location>
</feature>
<evidence type="ECO:0000313" key="2">
    <source>
        <dbReference type="EMBL" id="GEB83561.1"/>
    </source>
</evidence>
<dbReference type="AlphaFoldDB" id="A0A4Y3TKP7"/>
<gene>
    <name evidence="2" type="ORF">AOR01nite_20380</name>
</gene>
<dbReference type="Gene3D" id="3.30.70.1440">
    <property type="entry name" value="Multidrug efflux transporter AcrB pore domain"/>
    <property type="match status" value="1"/>
</dbReference>
<keyword evidence="1" id="KW-0812">Transmembrane</keyword>
<dbReference type="Gene3D" id="1.20.1640.10">
    <property type="entry name" value="Multidrug efflux transporter AcrB transmembrane domain"/>
    <property type="match status" value="2"/>
</dbReference>
<dbReference type="GO" id="GO:0042910">
    <property type="term" value="F:xenobiotic transmembrane transporter activity"/>
    <property type="evidence" value="ECO:0007669"/>
    <property type="project" value="TreeGrafter"/>
</dbReference>
<dbReference type="EMBL" id="BJMU01000013">
    <property type="protein sequence ID" value="GEB83561.1"/>
    <property type="molecule type" value="Genomic_DNA"/>
</dbReference>
<feature type="transmembrane region" description="Helical" evidence="1">
    <location>
        <begin position="461"/>
        <end position="488"/>
    </location>
</feature>
<feature type="transmembrane region" description="Helical" evidence="1">
    <location>
        <begin position="850"/>
        <end position="870"/>
    </location>
</feature>
<dbReference type="SUPFAM" id="SSF82866">
    <property type="entry name" value="Multidrug efflux transporter AcrB transmembrane domain"/>
    <property type="match status" value="2"/>
</dbReference>
<comment type="caution">
    <text evidence="2">The sequence shown here is derived from an EMBL/GenBank/DDBJ whole genome shotgun (WGS) entry which is preliminary data.</text>
</comment>
<keyword evidence="1" id="KW-0472">Membrane</keyword>
<sequence length="1016" mass="109858">MSAFNLSRWAVRHTAFMIFLLVLVFLAGSDAFLHLGRAEDPSFTLKEMLVASQWNGATPDQMRLQVAKPLAVVLRTIDHLDYLETYCLPGACLTRVVLMDDTPRKEVAAIWSQVRHRLDDTRPTLPEGASVAANDDFADVYGYVFMLTGAENTALVRTAERLRDILQRLPGVRKVDIGGEEQSRIAVSVDPGKLAAIGIGLSDLRENLSAALKMTPMASMEQTVSLPVIISGLPDGVATVADTQLPLADGPVRIGDIARVTRDYVWPPFALTRFESKPAVTLSVSMSRGADGLTLGKAISQTVSSFRADLPVGFDITQIEDQSVYIREAVDTFLLKFCVALVVVLGVAVLSMGVRPGIVVALSVPATLAMVALVMNIFGINLDRISLGALILALGLLVDDAIISVEAMVVRLEAGASREEAAAYAWDHTAFPMLSGTLLTVAGFLPVGLAQTTTSEYAGNVFWVTGTALICSWFVAVLFIPCLGVKLLPADFAQGRREPPYQSRSYRFLRKIITWATMRSWLVAVSTLGVLGLSVAGFVLVRQQFFPLSDRPEFLVDIMLPPASTIERTSVITARIEKRLAGDPDAASYQSFIGQGPPRFYLPYGPTLPDPTRATILVVGTSLDARERLIARMEALRVMPEAEIDVRRLSLGPSAAFPVLYRVLGPDPAVLSSISEKLEDTLEKIPVSRSVGVDWGLRAPAISFQSDRLKTARLGLNHHALGQQVSTLLSGAVAGEVLDNDKRVQVMVQADMATRTDPSRLNTMPIQTRAGFVPLNALGRVQVASTYPVEWLRNDEACMTVHASPIDGASPSDVTTAMNASMKTLRQTLPEGYRIESDGDDKMSQTANEAIYGLLPLSLVLMLILLMGMLQDIRRVAFVLVTAPMGLIGTVIALLITRAPFGFVALLGMIALAGMIMRNAIILVDQIRRNEIAGMDYRHAVVEATVTRVRPVLLTALAAVFAFIPLSFNVFWGPMAIVMIGGLAGATVLTLFSLPAFCMVGRARQKSLSSGEHHAA</sequence>
<dbReference type="GO" id="GO:0005886">
    <property type="term" value="C:plasma membrane"/>
    <property type="evidence" value="ECO:0007669"/>
    <property type="project" value="TreeGrafter"/>
</dbReference>
<dbReference type="PANTHER" id="PTHR32063:SF18">
    <property type="entry name" value="CATION EFFLUX SYSTEM PROTEIN"/>
    <property type="match status" value="1"/>
</dbReference>
<feature type="transmembrane region" description="Helical" evidence="1">
    <location>
        <begin position="333"/>
        <end position="351"/>
    </location>
</feature>
<proteinExistence type="predicted"/>
<dbReference type="PRINTS" id="PR00702">
    <property type="entry name" value="ACRIFLAVINRP"/>
</dbReference>
<dbReference type="InterPro" id="IPR027463">
    <property type="entry name" value="AcrB_DN_DC_subdom"/>
</dbReference>
<dbReference type="Pfam" id="PF00873">
    <property type="entry name" value="ACR_tran"/>
    <property type="match status" value="1"/>
</dbReference>